<keyword evidence="6 9" id="KW-1133">Transmembrane helix</keyword>
<feature type="transmembrane region" description="Helical" evidence="9">
    <location>
        <begin position="145"/>
        <end position="163"/>
    </location>
</feature>
<protein>
    <recommendedName>
        <fullName evidence="10">G-protein coupled receptors family 1 profile domain-containing protein</fullName>
    </recommendedName>
</protein>
<keyword evidence="4 9" id="KW-0812">Transmembrane</keyword>
<dbReference type="Gene3D" id="1.20.1070.10">
    <property type="entry name" value="Rhodopsin 7-helix transmembrane proteins"/>
    <property type="match status" value="1"/>
</dbReference>
<dbReference type="PRINTS" id="PR00245">
    <property type="entry name" value="OLFACTORYR"/>
</dbReference>
<evidence type="ECO:0000256" key="9">
    <source>
        <dbReference type="SAM" id="Phobius"/>
    </source>
</evidence>
<feature type="transmembrane region" description="Helical" evidence="9">
    <location>
        <begin position="243"/>
        <end position="265"/>
    </location>
</feature>
<keyword evidence="3" id="KW-0716">Sensory transduction</keyword>
<dbReference type="PROSITE" id="PS50262">
    <property type="entry name" value="G_PROTEIN_RECEP_F1_2"/>
    <property type="match status" value="1"/>
</dbReference>
<name>A0A4X2LYH1_VOMUR</name>
<dbReference type="PRINTS" id="PR00237">
    <property type="entry name" value="GPCRRHODOPSN"/>
</dbReference>
<organism evidence="11 12">
    <name type="scientific">Vombatus ursinus</name>
    <name type="common">Common wombat</name>
    <dbReference type="NCBI Taxonomy" id="29139"/>
    <lineage>
        <taxon>Eukaryota</taxon>
        <taxon>Metazoa</taxon>
        <taxon>Chordata</taxon>
        <taxon>Craniata</taxon>
        <taxon>Vertebrata</taxon>
        <taxon>Euteleostomi</taxon>
        <taxon>Mammalia</taxon>
        <taxon>Metatheria</taxon>
        <taxon>Diprotodontia</taxon>
        <taxon>Vombatidae</taxon>
        <taxon>Vombatus</taxon>
    </lineage>
</organism>
<keyword evidence="7 9" id="KW-0472">Membrane</keyword>
<feature type="transmembrane region" description="Helical" evidence="9">
    <location>
        <begin position="30"/>
        <end position="53"/>
    </location>
</feature>
<keyword evidence="8" id="KW-0807">Transducer</keyword>
<proteinExistence type="predicted"/>
<feature type="transmembrane region" description="Helical" evidence="9">
    <location>
        <begin position="208"/>
        <end position="231"/>
    </location>
</feature>
<evidence type="ECO:0000256" key="6">
    <source>
        <dbReference type="ARBA" id="ARBA00022989"/>
    </source>
</evidence>
<evidence type="ECO:0000256" key="2">
    <source>
        <dbReference type="ARBA" id="ARBA00022475"/>
    </source>
</evidence>
<dbReference type="Proteomes" id="UP000314987">
    <property type="component" value="Unassembled WGS sequence"/>
</dbReference>
<evidence type="ECO:0000256" key="7">
    <source>
        <dbReference type="ARBA" id="ARBA00023136"/>
    </source>
</evidence>
<accession>A0A4X2LYH1</accession>
<feature type="domain" description="G-protein coupled receptors family 1 profile" evidence="10">
    <location>
        <begin position="45"/>
        <end position="293"/>
    </location>
</feature>
<dbReference type="GO" id="GO:0005886">
    <property type="term" value="C:plasma membrane"/>
    <property type="evidence" value="ECO:0007669"/>
    <property type="project" value="UniProtKB-SubCell"/>
</dbReference>
<gene>
    <name evidence="11" type="primary">LOC114028742</name>
</gene>
<dbReference type="PANTHER" id="PTHR26453">
    <property type="entry name" value="OLFACTORY RECEPTOR"/>
    <property type="match status" value="1"/>
</dbReference>
<evidence type="ECO:0000256" key="4">
    <source>
        <dbReference type="ARBA" id="ARBA00022692"/>
    </source>
</evidence>
<evidence type="ECO:0000256" key="8">
    <source>
        <dbReference type="ARBA" id="ARBA00023224"/>
    </source>
</evidence>
<reference evidence="12" key="1">
    <citation type="submission" date="2018-12" db="EMBL/GenBank/DDBJ databases">
        <authorList>
            <person name="Yazar S."/>
        </authorList>
    </citation>
    <scope>NUCLEOTIDE SEQUENCE [LARGE SCALE GENOMIC DNA]</scope>
</reference>
<evidence type="ECO:0000256" key="3">
    <source>
        <dbReference type="ARBA" id="ARBA00022606"/>
    </source>
</evidence>
<evidence type="ECO:0000256" key="5">
    <source>
        <dbReference type="ARBA" id="ARBA00022725"/>
    </source>
</evidence>
<dbReference type="Ensembl" id="ENSVURT00010030157.1">
    <property type="protein sequence ID" value="ENSVURP00010026480.1"/>
    <property type="gene ID" value="ENSVURG00010020254.1"/>
</dbReference>
<dbReference type="GeneTree" id="ENSGT01050000244869"/>
<dbReference type="AlphaFoldDB" id="A0A4X2LYH1"/>
<dbReference type="GeneID" id="114028742"/>
<reference evidence="11" key="3">
    <citation type="submission" date="2025-09" db="UniProtKB">
        <authorList>
            <consortium name="Ensembl"/>
        </authorList>
    </citation>
    <scope>IDENTIFICATION</scope>
</reference>
<evidence type="ECO:0000259" key="10">
    <source>
        <dbReference type="PROSITE" id="PS50262"/>
    </source>
</evidence>
<dbReference type="STRING" id="29139.ENSVURP00010026480"/>
<feature type="transmembrane region" description="Helical" evidence="9">
    <location>
        <begin position="277"/>
        <end position="295"/>
    </location>
</feature>
<dbReference type="GO" id="GO:0004984">
    <property type="term" value="F:olfactory receptor activity"/>
    <property type="evidence" value="ECO:0007669"/>
    <property type="project" value="InterPro"/>
</dbReference>
<feature type="transmembrane region" description="Helical" evidence="9">
    <location>
        <begin position="65"/>
        <end position="87"/>
    </location>
</feature>
<dbReference type="InterPro" id="IPR000725">
    <property type="entry name" value="Olfact_rcpt"/>
</dbReference>
<reference evidence="11" key="2">
    <citation type="submission" date="2025-08" db="UniProtKB">
        <authorList>
            <consortium name="Ensembl"/>
        </authorList>
    </citation>
    <scope>IDENTIFICATION</scope>
</reference>
<dbReference type="FunFam" id="1.20.1070.10:FF:000001">
    <property type="entry name" value="Olfactory receptor"/>
    <property type="match status" value="1"/>
</dbReference>
<evidence type="ECO:0000256" key="1">
    <source>
        <dbReference type="ARBA" id="ARBA00004651"/>
    </source>
</evidence>
<dbReference type="GO" id="GO:0004930">
    <property type="term" value="F:G protein-coupled receptor activity"/>
    <property type="evidence" value="ECO:0007669"/>
    <property type="project" value="InterPro"/>
</dbReference>
<dbReference type="CDD" id="cd15916">
    <property type="entry name" value="7tmA_OR10G-like"/>
    <property type="match status" value="1"/>
</dbReference>
<keyword evidence="2" id="KW-1003">Cell membrane</keyword>
<dbReference type="Pfam" id="PF13853">
    <property type="entry name" value="7tm_4"/>
    <property type="match status" value="1"/>
</dbReference>
<dbReference type="OrthoDB" id="9437243at2759"/>
<dbReference type="InterPro" id="IPR017452">
    <property type="entry name" value="GPCR_Rhodpsn_7TM"/>
</dbReference>
<dbReference type="InterPro" id="IPR000276">
    <property type="entry name" value="GPCR_Rhodpsn"/>
</dbReference>
<sequence length="315" mass="34884">MEKAKNNSMETKVTDFILLGLSHPPNLRTFLFLVFLVIYILTQLGNMLILLTVWADPQLHVRPMYILLGVLSFLDMWLSTVIVPRIILSFTPTSKAIQFGGCVAQLYSFHFLGSTQCFLYTLMAYDRYLAICRPLHYPVLMNGRLCTVLVAGAWGAGSIHGTIQATLTFRLPYCGPNQVDYFFCDIPAVLRLACADTTINELVTFVDIGVVAASCFLLILLSYANIVYAILQIHTADGRRKTFSTCGSHLTVVTVYYVPCIFIYLRPGSKSPLDGAVAVFYTVVTPLLNPLIYTLRNKEVKSALRKLAGGGGATK</sequence>
<dbReference type="RefSeq" id="XP_027698817.1">
    <property type="nucleotide sequence ID" value="XM_027843016.1"/>
</dbReference>
<dbReference type="SUPFAM" id="SSF81321">
    <property type="entry name" value="Family A G protein-coupled receptor-like"/>
    <property type="match status" value="1"/>
</dbReference>
<evidence type="ECO:0000313" key="12">
    <source>
        <dbReference type="Proteomes" id="UP000314987"/>
    </source>
</evidence>
<dbReference type="OMA" id="YYIPCIF"/>
<comment type="subcellular location">
    <subcellularLocation>
        <location evidence="1">Cell membrane</location>
        <topology evidence="1">Multi-pass membrane protein</topology>
    </subcellularLocation>
</comment>
<keyword evidence="5" id="KW-0552">Olfaction</keyword>
<evidence type="ECO:0000313" key="11">
    <source>
        <dbReference type="Ensembl" id="ENSVURP00010026480.1"/>
    </source>
</evidence>
<keyword evidence="12" id="KW-1185">Reference proteome</keyword>
<feature type="transmembrane region" description="Helical" evidence="9">
    <location>
        <begin position="107"/>
        <end position="125"/>
    </location>
</feature>